<reference evidence="1" key="1">
    <citation type="submission" date="2023-12" db="EMBL/GenBank/DDBJ databases">
        <authorList>
            <person name="Brown T."/>
        </authorList>
    </citation>
    <scope>NUCLEOTIDE SEQUENCE</scope>
</reference>
<evidence type="ECO:0000313" key="2">
    <source>
        <dbReference type="Proteomes" id="UP001314169"/>
    </source>
</evidence>
<accession>A0ABP0AFJ2</accession>
<organism evidence="1 2">
    <name type="scientific">Pipistrellus nathusii</name>
    <name type="common">Nathusius' pipistrelle</name>
    <dbReference type="NCBI Taxonomy" id="59473"/>
    <lineage>
        <taxon>Eukaryota</taxon>
        <taxon>Metazoa</taxon>
        <taxon>Chordata</taxon>
        <taxon>Craniata</taxon>
        <taxon>Vertebrata</taxon>
        <taxon>Euteleostomi</taxon>
        <taxon>Mammalia</taxon>
        <taxon>Eutheria</taxon>
        <taxon>Laurasiatheria</taxon>
        <taxon>Chiroptera</taxon>
        <taxon>Yangochiroptera</taxon>
        <taxon>Vespertilionidae</taxon>
        <taxon>Pipistrellus</taxon>
    </lineage>
</organism>
<dbReference type="EMBL" id="OY882864">
    <property type="protein sequence ID" value="CAK6447611.1"/>
    <property type="molecule type" value="Genomic_DNA"/>
</dbReference>
<protein>
    <submittedName>
        <fullName evidence="1">Uncharacterized protein</fullName>
    </submittedName>
</protein>
<evidence type="ECO:0000313" key="1">
    <source>
        <dbReference type="EMBL" id="CAK6447611.1"/>
    </source>
</evidence>
<gene>
    <name evidence="1" type="ORF">MPIPNATIZW_LOCUS15917</name>
</gene>
<proteinExistence type="predicted"/>
<keyword evidence="2" id="KW-1185">Reference proteome</keyword>
<name>A0ABP0AFJ2_PIPNA</name>
<sequence>MMLRTSCGGSHLKTDSSALVLSLAVYFPPRPGWRTDMPGLAARSFTVLIPKVPLQGPGHKGHAPFSSRVLSSFLGCWGEMGALWFPSPSLPVTTWTREPESLGETEGTGVANFPLLMVGLNFGLRHQQ</sequence>
<dbReference type="Proteomes" id="UP001314169">
    <property type="component" value="Chromosome 7"/>
</dbReference>